<keyword evidence="6" id="KW-1185">Reference proteome</keyword>
<evidence type="ECO:0000256" key="1">
    <source>
        <dbReference type="ARBA" id="ARBA00023015"/>
    </source>
</evidence>
<name>A0A4Z1BEG8_9FLAO</name>
<accession>A0A4Z1BEG8</accession>
<evidence type="ECO:0000313" key="5">
    <source>
        <dbReference type="EMBL" id="TGN23620.1"/>
    </source>
</evidence>
<dbReference type="Pfam" id="PF12833">
    <property type="entry name" value="HTH_18"/>
    <property type="match status" value="1"/>
</dbReference>
<dbReference type="Gene3D" id="1.10.10.60">
    <property type="entry name" value="Homeodomain-like"/>
    <property type="match status" value="1"/>
</dbReference>
<sequence length="267" mass="32027">MFTTFKPNNKLLKKYIDYYYVDIKHDNTLTVYDCFPHYNNTISVYKSHEYIEENTVYKQNGIPLQIFTPLRSDVLHIQQIGSVERFVMVFKPFGINQFLTNIDFSSIIDDLDFFNEDECNHLFNHIKSEEFISIIETILLNKITRIENVIIENSIDYIFKHYDDFTVNQLADYLGFSRKHINRVFKENIGVSIKNFHEIVLFRKTIEEKLLHNPDETFTSIAHKLNFTDQSHFNRLYKKFVSESPNQFYKNGQLIGEQDTFWRFYKD</sequence>
<dbReference type="EMBL" id="SRPE01000011">
    <property type="protein sequence ID" value="TGN23620.1"/>
    <property type="molecule type" value="Genomic_DNA"/>
</dbReference>
<dbReference type="OrthoDB" id="662446at2"/>
<gene>
    <name evidence="5" type="ORF">E4J94_14295</name>
</gene>
<dbReference type="PROSITE" id="PS01124">
    <property type="entry name" value="HTH_ARAC_FAMILY_2"/>
    <property type="match status" value="1"/>
</dbReference>
<comment type="caution">
    <text evidence="5">The sequence shown here is derived from an EMBL/GenBank/DDBJ whole genome shotgun (WGS) entry which is preliminary data.</text>
</comment>
<evidence type="ECO:0000256" key="2">
    <source>
        <dbReference type="ARBA" id="ARBA00023125"/>
    </source>
</evidence>
<keyword evidence="2" id="KW-0238">DNA-binding</keyword>
<keyword evidence="3" id="KW-0804">Transcription</keyword>
<evidence type="ECO:0000256" key="3">
    <source>
        <dbReference type="ARBA" id="ARBA00023163"/>
    </source>
</evidence>
<evidence type="ECO:0000259" key="4">
    <source>
        <dbReference type="PROSITE" id="PS01124"/>
    </source>
</evidence>
<evidence type="ECO:0000313" key="6">
    <source>
        <dbReference type="Proteomes" id="UP000297998"/>
    </source>
</evidence>
<dbReference type="GO" id="GO:0043565">
    <property type="term" value="F:sequence-specific DNA binding"/>
    <property type="evidence" value="ECO:0007669"/>
    <property type="project" value="InterPro"/>
</dbReference>
<dbReference type="SMART" id="SM00342">
    <property type="entry name" value="HTH_ARAC"/>
    <property type="match status" value="1"/>
</dbReference>
<dbReference type="AlphaFoldDB" id="A0A4Z1BEG8"/>
<dbReference type="Proteomes" id="UP000297998">
    <property type="component" value="Unassembled WGS sequence"/>
</dbReference>
<dbReference type="InterPro" id="IPR009057">
    <property type="entry name" value="Homeodomain-like_sf"/>
</dbReference>
<dbReference type="SUPFAM" id="SSF46689">
    <property type="entry name" value="Homeodomain-like"/>
    <property type="match status" value="2"/>
</dbReference>
<dbReference type="GO" id="GO:0003700">
    <property type="term" value="F:DNA-binding transcription factor activity"/>
    <property type="evidence" value="ECO:0007669"/>
    <property type="project" value="InterPro"/>
</dbReference>
<dbReference type="PANTHER" id="PTHR43280">
    <property type="entry name" value="ARAC-FAMILY TRANSCRIPTIONAL REGULATOR"/>
    <property type="match status" value="1"/>
</dbReference>
<dbReference type="PANTHER" id="PTHR43280:SF2">
    <property type="entry name" value="HTH-TYPE TRANSCRIPTIONAL REGULATOR EXSA"/>
    <property type="match status" value="1"/>
</dbReference>
<dbReference type="RefSeq" id="WP_135836471.1">
    <property type="nucleotide sequence ID" value="NZ_SRPE01000011.1"/>
</dbReference>
<keyword evidence="1" id="KW-0805">Transcription regulation</keyword>
<feature type="domain" description="HTH araC/xylS-type" evidence="4">
    <location>
        <begin position="152"/>
        <end position="251"/>
    </location>
</feature>
<proteinExistence type="predicted"/>
<protein>
    <submittedName>
        <fullName evidence="5">AraC family transcriptional regulator</fullName>
    </submittedName>
</protein>
<dbReference type="InterPro" id="IPR018060">
    <property type="entry name" value="HTH_AraC"/>
</dbReference>
<organism evidence="5 6">
    <name type="scientific">Empedobacter tilapiae</name>
    <dbReference type="NCBI Taxonomy" id="2491114"/>
    <lineage>
        <taxon>Bacteria</taxon>
        <taxon>Pseudomonadati</taxon>
        <taxon>Bacteroidota</taxon>
        <taxon>Flavobacteriia</taxon>
        <taxon>Flavobacteriales</taxon>
        <taxon>Weeksellaceae</taxon>
        <taxon>Empedobacter</taxon>
    </lineage>
</organism>
<reference evidence="5 6" key="1">
    <citation type="submission" date="2019-03" db="EMBL/GenBank/DDBJ databases">
        <title>Empedobacter tilapiae sp. nov., isolated from an intestine of Nile tilapia Oreochromis niloticus.</title>
        <authorList>
            <person name="Kim Y.-O."/>
            <person name="Yoon J.-H."/>
        </authorList>
    </citation>
    <scope>NUCLEOTIDE SEQUENCE [LARGE SCALE GENOMIC DNA]</scope>
    <source>
        <strain evidence="5 6">MRS2</strain>
    </source>
</reference>